<evidence type="ECO:0000256" key="4">
    <source>
        <dbReference type="ARBA" id="ARBA00022833"/>
    </source>
</evidence>
<sequence length="299" mass="33143">MAHTLNIGNIRCHIVSDGVHPVDGGGFFGLVPRVLWQRVVEPNELNQVPSDTRCLLIESAAGPILVDTGHGDKYSARQRQIIGLDERRGRLLADMARVGIRPEDVALVLLTHLHADHAGGATRWDTPDHSPGAVVPTFPNARYLVQRLDLAEASFPNERTAATYHAENWQILLERGQLEVIDGPRELAPGVRTDIAPGHTASIQVVWVEDQGESLLFLGDACSWAVHLERLAWVPSFDLDPMTSIETKRRLRHEAMRRDALLVFQHDGQVVTGRLAPGGRGPEVRPEITQAPWSDWTRD</sequence>
<evidence type="ECO:0000256" key="3">
    <source>
        <dbReference type="ARBA" id="ARBA00022801"/>
    </source>
</evidence>
<feature type="region of interest" description="Disordered" evidence="5">
    <location>
        <begin position="275"/>
        <end position="299"/>
    </location>
</feature>
<gene>
    <name evidence="7" type="ORF">FKZ61_19790</name>
</gene>
<name>A0A540VAL1_9CHLR</name>
<keyword evidence="2" id="KW-0479">Metal-binding</keyword>
<dbReference type="InterPro" id="IPR036866">
    <property type="entry name" value="RibonucZ/Hydroxyglut_hydro"/>
</dbReference>
<evidence type="ECO:0000313" key="7">
    <source>
        <dbReference type="EMBL" id="TQE93755.1"/>
    </source>
</evidence>
<evidence type="ECO:0000256" key="1">
    <source>
        <dbReference type="ARBA" id="ARBA00007749"/>
    </source>
</evidence>
<dbReference type="RefSeq" id="WP_141611895.1">
    <property type="nucleotide sequence ID" value="NZ_VIGC02000033.1"/>
</dbReference>
<dbReference type="PANTHER" id="PTHR42978">
    <property type="entry name" value="QUORUM-QUENCHING LACTONASE YTNP-RELATED-RELATED"/>
    <property type="match status" value="1"/>
</dbReference>
<dbReference type="InParanoid" id="A0A540VAL1"/>
<keyword evidence="3 7" id="KW-0378">Hydrolase</keyword>
<organism evidence="7 8">
    <name type="scientific">Litorilinea aerophila</name>
    <dbReference type="NCBI Taxonomy" id="1204385"/>
    <lineage>
        <taxon>Bacteria</taxon>
        <taxon>Bacillati</taxon>
        <taxon>Chloroflexota</taxon>
        <taxon>Caldilineae</taxon>
        <taxon>Caldilineales</taxon>
        <taxon>Caldilineaceae</taxon>
        <taxon>Litorilinea</taxon>
    </lineage>
</organism>
<dbReference type="GO" id="GO:0016787">
    <property type="term" value="F:hydrolase activity"/>
    <property type="evidence" value="ECO:0007669"/>
    <property type="project" value="UniProtKB-KW"/>
</dbReference>
<evidence type="ECO:0000256" key="5">
    <source>
        <dbReference type="SAM" id="MobiDB-lite"/>
    </source>
</evidence>
<dbReference type="EMBL" id="VIGC01000033">
    <property type="protein sequence ID" value="TQE93755.1"/>
    <property type="molecule type" value="Genomic_DNA"/>
</dbReference>
<keyword evidence="4" id="KW-0862">Zinc</keyword>
<evidence type="ECO:0000259" key="6">
    <source>
        <dbReference type="SMART" id="SM00849"/>
    </source>
</evidence>
<evidence type="ECO:0000313" key="8">
    <source>
        <dbReference type="Proteomes" id="UP000317371"/>
    </source>
</evidence>
<feature type="domain" description="Metallo-beta-lactamase" evidence="6">
    <location>
        <begin position="51"/>
        <end position="266"/>
    </location>
</feature>
<dbReference type="AlphaFoldDB" id="A0A540VAL1"/>
<reference evidence="7 8" key="1">
    <citation type="submission" date="2019-06" db="EMBL/GenBank/DDBJ databases">
        <title>Genome sequence of Litorilinea aerophila BAA-2444.</title>
        <authorList>
            <person name="Maclea K.S."/>
            <person name="Maurais E.G."/>
            <person name="Iannazzi L.C."/>
        </authorList>
    </citation>
    <scope>NUCLEOTIDE SEQUENCE [LARGE SCALE GENOMIC DNA]</scope>
    <source>
        <strain evidence="7 8">ATCC BAA-2444</strain>
    </source>
</reference>
<dbReference type="SUPFAM" id="SSF56281">
    <property type="entry name" value="Metallo-hydrolase/oxidoreductase"/>
    <property type="match status" value="1"/>
</dbReference>
<accession>A0A540VAL1</accession>
<comment type="similarity">
    <text evidence="1">Belongs to the metallo-beta-lactamase superfamily.</text>
</comment>
<dbReference type="Proteomes" id="UP000317371">
    <property type="component" value="Unassembled WGS sequence"/>
</dbReference>
<dbReference type="InterPro" id="IPR001279">
    <property type="entry name" value="Metallo-B-lactamas"/>
</dbReference>
<dbReference type="InterPro" id="IPR051013">
    <property type="entry name" value="MBL_superfamily_lactonases"/>
</dbReference>
<keyword evidence="8" id="KW-1185">Reference proteome</keyword>
<dbReference type="Gene3D" id="3.60.15.10">
    <property type="entry name" value="Ribonuclease Z/Hydroxyacylglutathione hydrolase-like"/>
    <property type="match status" value="1"/>
</dbReference>
<dbReference type="PANTHER" id="PTHR42978:SF6">
    <property type="entry name" value="QUORUM-QUENCHING LACTONASE YTNP-RELATED"/>
    <property type="match status" value="1"/>
</dbReference>
<dbReference type="OrthoDB" id="9802897at2"/>
<comment type="caution">
    <text evidence="7">The sequence shown here is derived from an EMBL/GenBank/DDBJ whole genome shotgun (WGS) entry which is preliminary data.</text>
</comment>
<dbReference type="Pfam" id="PF00753">
    <property type="entry name" value="Lactamase_B"/>
    <property type="match status" value="1"/>
</dbReference>
<dbReference type="FunCoup" id="A0A540VAL1">
    <property type="interactions" value="5"/>
</dbReference>
<dbReference type="SMART" id="SM00849">
    <property type="entry name" value="Lactamase_B"/>
    <property type="match status" value="1"/>
</dbReference>
<dbReference type="GO" id="GO:0046872">
    <property type="term" value="F:metal ion binding"/>
    <property type="evidence" value="ECO:0007669"/>
    <property type="project" value="UniProtKB-KW"/>
</dbReference>
<proteinExistence type="inferred from homology"/>
<evidence type="ECO:0000256" key="2">
    <source>
        <dbReference type="ARBA" id="ARBA00022723"/>
    </source>
</evidence>
<protein>
    <submittedName>
        <fullName evidence="7">MBL fold metallo-hydrolase</fullName>
    </submittedName>
</protein>